<feature type="compositionally biased region" description="Low complexity" evidence="1">
    <location>
        <begin position="285"/>
        <end position="295"/>
    </location>
</feature>
<name>A0ABR1YL59_9PEZI</name>
<comment type="caution">
    <text evidence="2">The sequence shown here is derived from an EMBL/GenBank/DDBJ whole genome shotgun (WGS) entry which is preliminary data.</text>
</comment>
<feature type="region of interest" description="Disordered" evidence="1">
    <location>
        <begin position="146"/>
        <end position="317"/>
    </location>
</feature>
<feature type="compositionally biased region" description="Basic and acidic residues" evidence="1">
    <location>
        <begin position="146"/>
        <end position="162"/>
    </location>
</feature>
<evidence type="ECO:0000313" key="2">
    <source>
        <dbReference type="EMBL" id="KAK8231991.1"/>
    </source>
</evidence>
<evidence type="ECO:0000313" key="3">
    <source>
        <dbReference type="Proteomes" id="UP001492380"/>
    </source>
</evidence>
<dbReference type="Proteomes" id="UP001492380">
    <property type="component" value="Unassembled WGS sequence"/>
</dbReference>
<protein>
    <submittedName>
        <fullName evidence="2">Uncharacterized protein</fullName>
    </submittedName>
</protein>
<feature type="compositionally biased region" description="Polar residues" evidence="1">
    <location>
        <begin position="239"/>
        <end position="252"/>
    </location>
</feature>
<sequence length="317" mass="35066">MAPNLFVATQTLFTPRRWFVRRRPEKSVRETEHWDSPVPGIYEFIPGRGWYLVRPDEQDGSRGTRLEKPRPVKYSRVLKRYLFESEYNRRKLSGEIKDKNGKVRMVAFFQLDDGVGWVNCWNHHGEFVPGPWERWCIDERTEKFRPMLKGDDPSWRTRRSDINTKTPARKTSHESYGGSSERSTGASSSNSEDKSRIFESPYDGLSRPASTRDMIVSPMHSRPPTPTRRDVARSEGATRVNSRAPSISNGACTSCGARKDSQQDVNPAGGVGSGAGGSGSGTGGASTPSQTAGSGTQRGLAAAVSKRLGENGQAVIE</sequence>
<feature type="compositionally biased region" description="Low complexity" evidence="1">
    <location>
        <begin position="177"/>
        <end position="190"/>
    </location>
</feature>
<keyword evidence="3" id="KW-1185">Reference proteome</keyword>
<organism evidence="2 3">
    <name type="scientific">Phyllosticta capitalensis</name>
    <dbReference type="NCBI Taxonomy" id="121624"/>
    <lineage>
        <taxon>Eukaryota</taxon>
        <taxon>Fungi</taxon>
        <taxon>Dikarya</taxon>
        <taxon>Ascomycota</taxon>
        <taxon>Pezizomycotina</taxon>
        <taxon>Dothideomycetes</taxon>
        <taxon>Dothideomycetes incertae sedis</taxon>
        <taxon>Botryosphaeriales</taxon>
        <taxon>Phyllostictaceae</taxon>
        <taxon>Phyllosticta</taxon>
    </lineage>
</organism>
<proteinExistence type="predicted"/>
<accession>A0ABR1YL59</accession>
<gene>
    <name evidence="2" type="ORF">HDK90DRAFT_292379</name>
</gene>
<reference evidence="2 3" key="1">
    <citation type="submission" date="2024-04" db="EMBL/GenBank/DDBJ databases">
        <title>Phyllosticta paracitricarpa is synonymous to the EU quarantine fungus P. citricarpa based on phylogenomic analyses.</title>
        <authorList>
            <consortium name="Lawrence Berkeley National Laboratory"/>
            <person name="Van Ingen-Buijs V.A."/>
            <person name="Van Westerhoven A.C."/>
            <person name="Haridas S."/>
            <person name="Skiadas P."/>
            <person name="Martin F."/>
            <person name="Groenewald J.Z."/>
            <person name="Crous P.W."/>
            <person name="Seidl M.F."/>
        </authorList>
    </citation>
    <scope>NUCLEOTIDE SEQUENCE [LARGE SCALE GENOMIC DNA]</scope>
    <source>
        <strain evidence="2 3">CBS 123374</strain>
    </source>
</reference>
<evidence type="ECO:0000256" key="1">
    <source>
        <dbReference type="SAM" id="MobiDB-lite"/>
    </source>
</evidence>
<dbReference type="EMBL" id="JBBWRZ010000007">
    <property type="protein sequence ID" value="KAK8231991.1"/>
    <property type="molecule type" value="Genomic_DNA"/>
</dbReference>
<feature type="compositionally biased region" description="Gly residues" evidence="1">
    <location>
        <begin position="269"/>
        <end position="284"/>
    </location>
</feature>